<dbReference type="InterPro" id="IPR036163">
    <property type="entry name" value="HMA_dom_sf"/>
</dbReference>
<dbReference type="GO" id="GO:0046872">
    <property type="term" value="F:metal ion binding"/>
    <property type="evidence" value="ECO:0007669"/>
    <property type="project" value="UniProtKB-KW"/>
</dbReference>
<dbReference type="EMBL" id="GBRH01282563">
    <property type="protein sequence ID" value="JAD15332.1"/>
    <property type="molecule type" value="Transcribed_RNA"/>
</dbReference>
<dbReference type="FunFam" id="3.30.70.100:FF:000008">
    <property type="entry name" value="Copper transport protein ATOX1"/>
    <property type="match status" value="1"/>
</dbReference>
<organism evidence="7">
    <name type="scientific">Arundo donax</name>
    <name type="common">Giant reed</name>
    <name type="synonym">Donax arundinaceus</name>
    <dbReference type="NCBI Taxonomy" id="35708"/>
    <lineage>
        <taxon>Eukaryota</taxon>
        <taxon>Viridiplantae</taxon>
        <taxon>Streptophyta</taxon>
        <taxon>Embryophyta</taxon>
        <taxon>Tracheophyta</taxon>
        <taxon>Spermatophyta</taxon>
        <taxon>Magnoliopsida</taxon>
        <taxon>Liliopsida</taxon>
        <taxon>Poales</taxon>
        <taxon>Poaceae</taxon>
        <taxon>PACMAD clade</taxon>
        <taxon>Arundinoideae</taxon>
        <taxon>Arundineae</taxon>
        <taxon>Arundo</taxon>
    </lineage>
</organism>
<sequence length="418" mass="42916">MSKEDVVKVQTCVLKVNVHCDGCEKKIKKTLHKIDGVYQSSIDAEQGKVTVSGLVDPDTIIRKLSKAGKPAQLLGSKAGGVSQLQLQHGGGGKYQPKDAGVKGRSKDAGGKGHKGGADGGGGGKDTKMALPQQLQHLMRMKGLKLPKFMGGKMPFAAAPPVKDPKSVKFTLPEDGDFEDDGSEFDDEFDDFDDDDDFEDDGLDDDLYDDHKMVMKPMAMPLGAGGGGGKKGGGGGNEVPVQIKGNNGGGKSKGGGQAQNAKGGAPGGGEKGTAAVGAGGPMAMSGGSMNMPLGHPHMGIMQQGGGGGGMAAAGFYQGGGSGSMPAGTELLQAAAAVGNPMAQQQYMALVQQQQMMMMMNGHGHGHGHRGHGGAGYPPMDYGYGRPAMHYPMGYAMPPHPGAEPYNVFSDENPNSCSVM</sequence>
<comment type="similarity">
    <text evidence="4">Belongs to the HIPP family.</text>
</comment>
<protein>
    <recommendedName>
        <fullName evidence="6">HMA domain-containing protein</fullName>
    </recommendedName>
</protein>
<evidence type="ECO:0000256" key="1">
    <source>
        <dbReference type="ARBA" id="ARBA00022481"/>
    </source>
</evidence>
<keyword evidence="2" id="KW-0479">Metal-binding</keyword>
<name>A0A0A8XUE4_ARUDO</name>
<dbReference type="CDD" id="cd00371">
    <property type="entry name" value="HMA"/>
    <property type="match status" value="1"/>
</dbReference>
<feature type="compositionally biased region" description="Gly residues" evidence="5">
    <location>
        <begin position="245"/>
        <end position="256"/>
    </location>
</feature>
<dbReference type="Pfam" id="PF00403">
    <property type="entry name" value="HMA"/>
    <property type="match status" value="1"/>
</dbReference>
<keyword evidence="1" id="KW-0488">Methylation</keyword>
<feature type="region of interest" description="Disordered" evidence="5">
    <location>
        <begin position="85"/>
        <end position="127"/>
    </location>
</feature>
<keyword evidence="3" id="KW-0636">Prenylation</keyword>
<evidence type="ECO:0000256" key="2">
    <source>
        <dbReference type="ARBA" id="ARBA00022723"/>
    </source>
</evidence>
<evidence type="ECO:0000256" key="4">
    <source>
        <dbReference type="ARBA" id="ARBA00024045"/>
    </source>
</evidence>
<feature type="region of interest" description="Disordered" evidence="5">
    <location>
        <begin position="172"/>
        <end position="197"/>
    </location>
</feature>
<feature type="domain" description="HMA" evidence="6">
    <location>
        <begin position="9"/>
        <end position="72"/>
    </location>
</feature>
<dbReference type="SUPFAM" id="SSF55008">
    <property type="entry name" value="HMA, heavy metal-associated domain"/>
    <property type="match status" value="1"/>
</dbReference>
<dbReference type="PANTHER" id="PTHR45868:SF93">
    <property type="entry name" value="OS12G0144600 PROTEIN"/>
    <property type="match status" value="1"/>
</dbReference>
<proteinExistence type="inferred from homology"/>
<evidence type="ECO:0000313" key="7">
    <source>
        <dbReference type="EMBL" id="JAD15332.1"/>
    </source>
</evidence>
<reference evidence="7" key="2">
    <citation type="journal article" date="2015" name="Data Brief">
        <title>Shoot transcriptome of the giant reed, Arundo donax.</title>
        <authorList>
            <person name="Barrero R.A."/>
            <person name="Guerrero F.D."/>
            <person name="Moolhuijzen P."/>
            <person name="Goolsby J.A."/>
            <person name="Tidwell J."/>
            <person name="Bellgard S.E."/>
            <person name="Bellgard M.I."/>
        </authorList>
    </citation>
    <scope>NUCLEOTIDE SEQUENCE</scope>
    <source>
        <tissue evidence="7">Shoot tissue taken approximately 20 cm above the soil surface</tissue>
    </source>
</reference>
<evidence type="ECO:0000256" key="3">
    <source>
        <dbReference type="ARBA" id="ARBA00023289"/>
    </source>
</evidence>
<dbReference type="PANTHER" id="PTHR45868">
    <property type="entry name" value="HEAVY METAL-ASSOCIATED ISOPRENYLATED PLANT PROTEIN 33-RELATED"/>
    <property type="match status" value="1"/>
</dbReference>
<evidence type="ECO:0000256" key="5">
    <source>
        <dbReference type="SAM" id="MobiDB-lite"/>
    </source>
</evidence>
<dbReference type="AlphaFoldDB" id="A0A0A8XUE4"/>
<feature type="compositionally biased region" description="Basic and acidic residues" evidence="5">
    <location>
        <begin position="95"/>
        <end position="110"/>
    </location>
</feature>
<dbReference type="Gene3D" id="3.30.70.100">
    <property type="match status" value="1"/>
</dbReference>
<reference evidence="7" key="1">
    <citation type="submission" date="2014-09" db="EMBL/GenBank/DDBJ databases">
        <authorList>
            <person name="Magalhaes I.L.F."/>
            <person name="Oliveira U."/>
            <person name="Santos F.R."/>
            <person name="Vidigal T.H.D.A."/>
            <person name="Brescovit A.D."/>
            <person name="Santos A.J."/>
        </authorList>
    </citation>
    <scope>NUCLEOTIDE SEQUENCE</scope>
    <source>
        <tissue evidence="7">Shoot tissue taken approximately 20 cm above the soil surface</tissue>
    </source>
</reference>
<evidence type="ECO:0000259" key="6">
    <source>
        <dbReference type="PROSITE" id="PS50846"/>
    </source>
</evidence>
<accession>A0A0A8XUE4</accession>
<dbReference type="InterPro" id="IPR006121">
    <property type="entry name" value="HMA_dom"/>
</dbReference>
<feature type="compositionally biased region" description="Acidic residues" evidence="5">
    <location>
        <begin position="173"/>
        <end position="197"/>
    </location>
</feature>
<feature type="compositionally biased region" description="Low complexity" evidence="5">
    <location>
        <begin position="271"/>
        <end position="280"/>
    </location>
</feature>
<keyword evidence="3" id="KW-0449">Lipoprotein</keyword>
<feature type="compositionally biased region" description="Gly residues" evidence="5">
    <location>
        <begin position="224"/>
        <end position="236"/>
    </location>
</feature>
<dbReference type="PROSITE" id="PS50846">
    <property type="entry name" value="HMA_2"/>
    <property type="match status" value="1"/>
</dbReference>
<feature type="region of interest" description="Disordered" evidence="5">
    <location>
        <begin position="224"/>
        <end position="280"/>
    </location>
</feature>